<keyword evidence="3" id="KW-1185">Reference proteome</keyword>
<dbReference type="AlphaFoldDB" id="A0A0D3DM74"/>
<dbReference type="HOGENOM" id="CLU_2964041_0_0_1"/>
<name>A0A0D3DM74_BRAOL</name>
<proteinExistence type="predicted"/>
<reference evidence="2 3" key="1">
    <citation type="journal article" date="2014" name="Genome Biol.">
        <title>Transcriptome and methylome profiling reveals relics of genome dominance in the mesopolyploid Brassica oleracea.</title>
        <authorList>
            <person name="Parkin I.A."/>
            <person name="Koh C."/>
            <person name="Tang H."/>
            <person name="Robinson S.J."/>
            <person name="Kagale S."/>
            <person name="Clarke W.E."/>
            <person name="Town C.D."/>
            <person name="Nixon J."/>
            <person name="Krishnakumar V."/>
            <person name="Bidwell S.L."/>
            <person name="Denoeud F."/>
            <person name="Belcram H."/>
            <person name="Links M.G."/>
            <person name="Just J."/>
            <person name="Clarke C."/>
            <person name="Bender T."/>
            <person name="Huebert T."/>
            <person name="Mason A.S."/>
            <person name="Pires J.C."/>
            <person name="Barker G."/>
            <person name="Moore J."/>
            <person name="Walley P.G."/>
            <person name="Manoli S."/>
            <person name="Batley J."/>
            <person name="Edwards D."/>
            <person name="Nelson M.N."/>
            <person name="Wang X."/>
            <person name="Paterson A.H."/>
            <person name="King G."/>
            <person name="Bancroft I."/>
            <person name="Chalhoub B."/>
            <person name="Sharpe A.G."/>
        </authorList>
    </citation>
    <scope>NUCLEOTIDE SEQUENCE</scope>
    <source>
        <strain evidence="2 3">cv. TO1000</strain>
    </source>
</reference>
<reference evidence="2" key="2">
    <citation type="submission" date="2015-03" db="UniProtKB">
        <authorList>
            <consortium name="EnsemblPlants"/>
        </authorList>
    </citation>
    <scope>IDENTIFICATION</scope>
</reference>
<organism evidence="2 3">
    <name type="scientific">Brassica oleracea var. oleracea</name>
    <dbReference type="NCBI Taxonomy" id="109376"/>
    <lineage>
        <taxon>Eukaryota</taxon>
        <taxon>Viridiplantae</taxon>
        <taxon>Streptophyta</taxon>
        <taxon>Embryophyta</taxon>
        <taxon>Tracheophyta</taxon>
        <taxon>Spermatophyta</taxon>
        <taxon>Magnoliopsida</taxon>
        <taxon>eudicotyledons</taxon>
        <taxon>Gunneridae</taxon>
        <taxon>Pentapetalae</taxon>
        <taxon>rosids</taxon>
        <taxon>malvids</taxon>
        <taxon>Brassicales</taxon>
        <taxon>Brassicaceae</taxon>
        <taxon>Brassiceae</taxon>
        <taxon>Brassica</taxon>
    </lineage>
</organism>
<evidence type="ECO:0000256" key="1">
    <source>
        <dbReference type="SAM" id="Phobius"/>
    </source>
</evidence>
<dbReference type="EnsemblPlants" id="Bo8g043520.1">
    <property type="protein sequence ID" value="Bo8g043520.1"/>
    <property type="gene ID" value="Bo8g043520"/>
</dbReference>
<accession>A0A0D3DM74</accession>
<dbReference type="Gramene" id="Bo8g043520.1">
    <property type="protein sequence ID" value="Bo8g043520.1"/>
    <property type="gene ID" value="Bo8g043520"/>
</dbReference>
<protein>
    <submittedName>
        <fullName evidence="2">Uncharacterized protein</fullName>
    </submittedName>
</protein>
<keyword evidence="1" id="KW-0812">Transmembrane</keyword>
<keyword evidence="1" id="KW-0472">Membrane</keyword>
<evidence type="ECO:0000313" key="2">
    <source>
        <dbReference type="EnsemblPlants" id="Bo8g043520.1"/>
    </source>
</evidence>
<feature type="transmembrane region" description="Helical" evidence="1">
    <location>
        <begin position="17"/>
        <end position="37"/>
    </location>
</feature>
<evidence type="ECO:0000313" key="3">
    <source>
        <dbReference type="Proteomes" id="UP000032141"/>
    </source>
</evidence>
<dbReference type="Proteomes" id="UP000032141">
    <property type="component" value="Chromosome C8"/>
</dbReference>
<sequence>MCFIKSYMLIRDLGFSSMLYVAVCMGCKSNGLHLILLKARNLNKVNPKQLAIVSFFVVV</sequence>
<keyword evidence="1" id="KW-1133">Transmembrane helix</keyword>